<evidence type="ECO:0000313" key="2">
    <source>
        <dbReference type="EMBL" id="KAJ1203071.1"/>
    </source>
</evidence>
<name>A0AAV7VR30_PLEWA</name>
<comment type="caution">
    <text evidence="2">The sequence shown here is derived from an EMBL/GenBank/DDBJ whole genome shotgun (WGS) entry which is preliminary data.</text>
</comment>
<sequence length="113" mass="11782">MARTRSFLPHTSGPSLCPVVTPCGPGPPRPGRGSGPPPAASRVCCSDRFPLLSAVFSHAGAAPIRRSLVSLAAHRRGRHFVGRPRSAAQADQTSWSNYALCSVTAKYFGGPSA</sequence>
<dbReference type="Proteomes" id="UP001066276">
    <property type="component" value="Chromosome 2_1"/>
</dbReference>
<evidence type="ECO:0000313" key="3">
    <source>
        <dbReference type="Proteomes" id="UP001066276"/>
    </source>
</evidence>
<dbReference type="EMBL" id="JANPWB010000003">
    <property type="protein sequence ID" value="KAJ1203071.1"/>
    <property type="molecule type" value="Genomic_DNA"/>
</dbReference>
<gene>
    <name evidence="2" type="ORF">NDU88_006866</name>
</gene>
<keyword evidence="3" id="KW-1185">Reference proteome</keyword>
<feature type="region of interest" description="Disordered" evidence="1">
    <location>
        <begin position="1"/>
        <end position="40"/>
    </location>
</feature>
<organism evidence="2 3">
    <name type="scientific">Pleurodeles waltl</name>
    <name type="common">Iberian ribbed newt</name>
    <dbReference type="NCBI Taxonomy" id="8319"/>
    <lineage>
        <taxon>Eukaryota</taxon>
        <taxon>Metazoa</taxon>
        <taxon>Chordata</taxon>
        <taxon>Craniata</taxon>
        <taxon>Vertebrata</taxon>
        <taxon>Euteleostomi</taxon>
        <taxon>Amphibia</taxon>
        <taxon>Batrachia</taxon>
        <taxon>Caudata</taxon>
        <taxon>Salamandroidea</taxon>
        <taxon>Salamandridae</taxon>
        <taxon>Pleurodelinae</taxon>
        <taxon>Pleurodeles</taxon>
    </lineage>
</organism>
<dbReference type="AlphaFoldDB" id="A0AAV7VR30"/>
<protein>
    <submittedName>
        <fullName evidence="2">Uncharacterized protein</fullName>
    </submittedName>
</protein>
<feature type="compositionally biased region" description="Pro residues" evidence="1">
    <location>
        <begin position="24"/>
        <end position="39"/>
    </location>
</feature>
<evidence type="ECO:0000256" key="1">
    <source>
        <dbReference type="SAM" id="MobiDB-lite"/>
    </source>
</evidence>
<accession>A0AAV7VR30</accession>
<proteinExistence type="predicted"/>
<reference evidence="2" key="1">
    <citation type="journal article" date="2022" name="bioRxiv">
        <title>Sequencing and chromosome-scale assembly of the giantPleurodeles waltlgenome.</title>
        <authorList>
            <person name="Brown T."/>
            <person name="Elewa A."/>
            <person name="Iarovenko S."/>
            <person name="Subramanian E."/>
            <person name="Araus A.J."/>
            <person name="Petzold A."/>
            <person name="Susuki M."/>
            <person name="Suzuki K.-i.T."/>
            <person name="Hayashi T."/>
            <person name="Toyoda A."/>
            <person name="Oliveira C."/>
            <person name="Osipova E."/>
            <person name="Leigh N.D."/>
            <person name="Simon A."/>
            <person name="Yun M.H."/>
        </authorList>
    </citation>
    <scope>NUCLEOTIDE SEQUENCE</scope>
    <source>
        <strain evidence="2">20211129_DDA</strain>
        <tissue evidence="2">Liver</tissue>
    </source>
</reference>